<proteinExistence type="predicted"/>
<dbReference type="SUPFAM" id="SSF56601">
    <property type="entry name" value="beta-lactamase/transpeptidase-like"/>
    <property type="match status" value="1"/>
</dbReference>
<dbReference type="Gene3D" id="3.40.710.10">
    <property type="entry name" value="DD-peptidase/beta-lactamase superfamily"/>
    <property type="match status" value="1"/>
</dbReference>
<dbReference type="InterPro" id="IPR001466">
    <property type="entry name" value="Beta-lactam-related"/>
</dbReference>
<accession>A0AAW8EU61</accession>
<dbReference type="InterPro" id="IPR050789">
    <property type="entry name" value="Diverse_Enzym_Activities"/>
</dbReference>
<dbReference type="AlphaFoldDB" id="A0AAW8EU61"/>
<evidence type="ECO:0000313" key="3">
    <source>
        <dbReference type="Proteomes" id="UP001244427"/>
    </source>
</evidence>
<dbReference type="Pfam" id="PF00144">
    <property type="entry name" value="Beta-lactamase"/>
    <property type="match status" value="1"/>
</dbReference>
<feature type="domain" description="Beta-lactamase-related" evidence="1">
    <location>
        <begin position="30"/>
        <end position="276"/>
    </location>
</feature>
<protein>
    <submittedName>
        <fullName evidence="2">CubicO group peptidase (Beta-lactamase class C family)</fullName>
    </submittedName>
</protein>
<comment type="caution">
    <text evidence="2">The sequence shown here is derived from an EMBL/GenBank/DDBJ whole genome shotgun (WGS) entry which is preliminary data.</text>
</comment>
<dbReference type="PANTHER" id="PTHR43283:SF7">
    <property type="entry name" value="BETA-LACTAMASE-RELATED DOMAIN-CONTAINING PROTEIN"/>
    <property type="match status" value="1"/>
</dbReference>
<reference evidence="2 3" key="1">
    <citation type="submission" date="2023-07" db="EMBL/GenBank/DDBJ databases">
        <title>Comparative genomics of wheat-associated soil bacteria to identify genetic determinants of phenazine resistance.</title>
        <authorList>
            <person name="Mouncey N."/>
        </authorList>
    </citation>
    <scope>NUCLEOTIDE SEQUENCE [LARGE SCALE GENOMIC DNA]</scope>
    <source>
        <strain evidence="2 3">W4I9-1</strain>
    </source>
</reference>
<gene>
    <name evidence="2" type="ORF">QFZ53_000365</name>
</gene>
<dbReference type="Proteomes" id="UP001244427">
    <property type="component" value="Unassembled WGS sequence"/>
</dbReference>
<dbReference type="InterPro" id="IPR012338">
    <property type="entry name" value="Beta-lactam/transpept-like"/>
</dbReference>
<keyword evidence="3" id="KW-1185">Reference proteome</keyword>
<name>A0AAW8EU61_9MICO</name>
<sequence length="296" mass="32026">MTNATTVRDEIVAGIDAEHLGAYGLHVLIGDHEAGHRWRSDDRENLYSVSKGVSALAAGIAIDEGLLSLDTPVLDLVTVPAPGSGVESVTLEHLLTMTSGIDFTWFGSQPVTSPDLAVEMLSAPTRGPGSIFQYSDASTYTAMRMLGAIVGDVRDWLMPRLFEPLGIHNPQWHRCPRGWVVGGSGLELRTEELARIGRVLRDGGGGLVSRGWVERMHSQWVPTGADGDSANYGLAVWQGPGRTWRLDGLYGQYVIVDEEADAVVTITAHEENRDHRLAEIAADALRGLDAEKPLRA</sequence>
<dbReference type="PANTHER" id="PTHR43283">
    <property type="entry name" value="BETA-LACTAMASE-RELATED"/>
    <property type="match status" value="1"/>
</dbReference>
<organism evidence="2 3">
    <name type="scientific">Microbacterium natoriense</name>
    <dbReference type="NCBI Taxonomy" id="284570"/>
    <lineage>
        <taxon>Bacteria</taxon>
        <taxon>Bacillati</taxon>
        <taxon>Actinomycetota</taxon>
        <taxon>Actinomycetes</taxon>
        <taxon>Micrococcales</taxon>
        <taxon>Microbacteriaceae</taxon>
        <taxon>Microbacterium</taxon>
    </lineage>
</organism>
<evidence type="ECO:0000259" key="1">
    <source>
        <dbReference type="Pfam" id="PF00144"/>
    </source>
</evidence>
<dbReference type="EMBL" id="JAUSXV010000001">
    <property type="protein sequence ID" value="MDQ0646169.1"/>
    <property type="molecule type" value="Genomic_DNA"/>
</dbReference>
<dbReference type="RefSeq" id="WP_373426219.1">
    <property type="nucleotide sequence ID" value="NZ_JAUSXV010000001.1"/>
</dbReference>
<evidence type="ECO:0000313" key="2">
    <source>
        <dbReference type="EMBL" id="MDQ0646169.1"/>
    </source>
</evidence>